<feature type="domain" description="PHD-type" evidence="7">
    <location>
        <begin position="23"/>
        <end position="140"/>
    </location>
</feature>
<feature type="compositionally biased region" description="Basic residues" evidence="5">
    <location>
        <begin position="1"/>
        <end position="21"/>
    </location>
</feature>
<evidence type="ECO:0000259" key="7">
    <source>
        <dbReference type="PROSITE" id="PS51805"/>
    </source>
</evidence>
<dbReference type="Pfam" id="PF26054">
    <property type="entry name" value="PHD_G2E3"/>
    <property type="match status" value="1"/>
</dbReference>
<feature type="domain" description="RING-type" evidence="6">
    <location>
        <begin position="249"/>
        <end position="296"/>
    </location>
</feature>
<proteinExistence type="predicted"/>
<dbReference type="PROSITE" id="PS51805">
    <property type="entry name" value="EPHD"/>
    <property type="match status" value="1"/>
</dbReference>
<dbReference type="PANTHER" id="PTHR12420">
    <property type="entry name" value="PHD FINGER PROTEIN"/>
    <property type="match status" value="1"/>
</dbReference>
<dbReference type="InterPro" id="IPR011011">
    <property type="entry name" value="Znf_FYVE_PHD"/>
</dbReference>
<evidence type="ECO:0000256" key="4">
    <source>
        <dbReference type="PROSITE-ProRule" id="PRU00175"/>
    </source>
</evidence>
<dbReference type="SUPFAM" id="SSF57850">
    <property type="entry name" value="RING/U-box"/>
    <property type="match status" value="1"/>
</dbReference>
<organism evidence="8 9">
    <name type="scientific">Oopsacas minuta</name>
    <dbReference type="NCBI Taxonomy" id="111878"/>
    <lineage>
        <taxon>Eukaryota</taxon>
        <taxon>Metazoa</taxon>
        <taxon>Porifera</taxon>
        <taxon>Hexactinellida</taxon>
        <taxon>Hexasterophora</taxon>
        <taxon>Lyssacinosida</taxon>
        <taxon>Leucopsacidae</taxon>
        <taxon>Oopsacas</taxon>
    </lineage>
</organism>
<dbReference type="EMBL" id="JAKMXF010000166">
    <property type="protein sequence ID" value="KAI6655931.1"/>
    <property type="molecule type" value="Genomic_DNA"/>
</dbReference>
<accession>A0AAV7K6A3</accession>
<evidence type="ECO:0000256" key="1">
    <source>
        <dbReference type="ARBA" id="ARBA00022723"/>
    </source>
</evidence>
<dbReference type="InterPro" id="IPR059102">
    <property type="entry name" value="PHD_PHF7/G2E3-like"/>
</dbReference>
<sequence length="432" mass="48875">MTMYSLRHKPSSAKKPAKSPKHPPVCVFCNKCDNMEGQLGTLISSKVSSLSAHEYCLTFSAGLFNQEDEDVGINGFHESGIREELKRGNRLCCKYCGKKGATLGCEDKRCKNAYHLPCALRSNCLLQYFGAFQVFCQFHHIKQVIHDKKSTSFHEEAIRSLTSEEENDIKQSLITIPFNFFIPESAYTSLIPSLPYTKRRASVLPTQPDDQICTCTLHPVKGRTLDLSPDSLLYYFSEPDPTHQSTISCGICICDIDNKPSFHNLVTPCCGNYFHRPCLQRMALSAGKHHFKCPMCGNVEDFQNEMQTFGINLPDRDALWEDGDAYHDLHSIFEECCASDCLCPHGRQFALDDSVLEKEDPSWAIFICSSCGQFGLHYKCCRKEYPHLICELDSEIWNCPTCSVALDMARIEDTKLNLNVKLKDFSIHLVKI</sequence>
<dbReference type="SUPFAM" id="SSF57903">
    <property type="entry name" value="FYVE/PHD zinc finger"/>
    <property type="match status" value="1"/>
</dbReference>
<keyword evidence="2 4" id="KW-0863">Zinc-finger</keyword>
<name>A0AAV7K6A3_9METZ</name>
<feature type="region of interest" description="Disordered" evidence="5">
    <location>
        <begin position="1"/>
        <end position="22"/>
    </location>
</feature>
<dbReference type="PANTHER" id="PTHR12420:SF42">
    <property type="entry name" value="G2_M PHASE-SPECIFIC E3 UBIQUITIN-PROTEIN LIGASE"/>
    <property type="match status" value="1"/>
</dbReference>
<evidence type="ECO:0000256" key="2">
    <source>
        <dbReference type="ARBA" id="ARBA00022771"/>
    </source>
</evidence>
<dbReference type="Pfam" id="PF13771">
    <property type="entry name" value="zf-HC5HC2H"/>
    <property type="match status" value="1"/>
</dbReference>
<evidence type="ECO:0000256" key="3">
    <source>
        <dbReference type="ARBA" id="ARBA00022833"/>
    </source>
</evidence>
<keyword evidence="3" id="KW-0862">Zinc</keyword>
<evidence type="ECO:0000259" key="6">
    <source>
        <dbReference type="PROSITE" id="PS50089"/>
    </source>
</evidence>
<dbReference type="PROSITE" id="PS50089">
    <property type="entry name" value="ZF_RING_2"/>
    <property type="match status" value="1"/>
</dbReference>
<evidence type="ECO:0000313" key="8">
    <source>
        <dbReference type="EMBL" id="KAI6655931.1"/>
    </source>
</evidence>
<dbReference type="SMART" id="SM00249">
    <property type="entry name" value="PHD"/>
    <property type="match status" value="3"/>
</dbReference>
<protein>
    <submittedName>
        <fullName evidence="8">G2/M phase-specific E3 ubiquitin-protein ligase-like</fullName>
    </submittedName>
</protein>
<dbReference type="InterPro" id="IPR001841">
    <property type="entry name" value="Znf_RING"/>
</dbReference>
<dbReference type="InterPro" id="IPR034732">
    <property type="entry name" value="EPHD"/>
</dbReference>
<dbReference type="GO" id="GO:0005634">
    <property type="term" value="C:nucleus"/>
    <property type="evidence" value="ECO:0007669"/>
    <property type="project" value="TreeGrafter"/>
</dbReference>
<dbReference type="Gene3D" id="3.30.40.10">
    <property type="entry name" value="Zinc/RING finger domain, C3HC4 (zinc finger)"/>
    <property type="match status" value="3"/>
</dbReference>
<dbReference type="AlphaFoldDB" id="A0AAV7K6A3"/>
<dbReference type="InterPro" id="IPR051188">
    <property type="entry name" value="PHD-type_Zinc_Finger"/>
</dbReference>
<reference evidence="8 9" key="1">
    <citation type="journal article" date="2023" name="BMC Biol.">
        <title>The compact genome of the sponge Oopsacas minuta (Hexactinellida) is lacking key metazoan core genes.</title>
        <authorList>
            <person name="Santini S."/>
            <person name="Schenkelaars Q."/>
            <person name="Jourda C."/>
            <person name="Duchesne M."/>
            <person name="Belahbib H."/>
            <person name="Rocher C."/>
            <person name="Selva M."/>
            <person name="Riesgo A."/>
            <person name="Vervoort M."/>
            <person name="Leys S.P."/>
            <person name="Kodjabachian L."/>
            <person name="Le Bivic A."/>
            <person name="Borchiellini C."/>
            <person name="Claverie J.M."/>
            <person name="Renard E."/>
        </authorList>
    </citation>
    <scope>NUCLEOTIDE SEQUENCE [LARGE SCALE GENOMIC DNA]</scope>
    <source>
        <strain evidence="8">SPO-2</strain>
    </source>
</reference>
<dbReference type="InterPro" id="IPR001965">
    <property type="entry name" value="Znf_PHD"/>
</dbReference>
<evidence type="ECO:0000256" key="5">
    <source>
        <dbReference type="SAM" id="MobiDB-lite"/>
    </source>
</evidence>
<dbReference type="Proteomes" id="UP001165289">
    <property type="component" value="Unassembled WGS sequence"/>
</dbReference>
<keyword evidence="1" id="KW-0479">Metal-binding</keyword>
<keyword evidence="9" id="KW-1185">Reference proteome</keyword>
<gene>
    <name evidence="8" type="ORF">LOD99_1665</name>
</gene>
<dbReference type="InterPro" id="IPR013083">
    <property type="entry name" value="Znf_RING/FYVE/PHD"/>
</dbReference>
<evidence type="ECO:0000313" key="9">
    <source>
        <dbReference type="Proteomes" id="UP001165289"/>
    </source>
</evidence>
<dbReference type="GO" id="GO:0008270">
    <property type="term" value="F:zinc ion binding"/>
    <property type="evidence" value="ECO:0007669"/>
    <property type="project" value="UniProtKB-KW"/>
</dbReference>
<comment type="caution">
    <text evidence="8">The sequence shown here is derived from an EMBL/GenBank/DDBJ whole genome shotgun (WGS) entry which is preliminary data.</text>
</comment>
<dbReference type="CDD" id="cd16448">
    <property type="entry name" value="RING-H2"/>
    <property type="match status" value="1"/>
</dbReference>